<sequence>MKFLIPVLLLALAAVSYSSVLSTARNNVNVGIVRPGDRLLRSATVYKPPRANTIQYEDFVFNGSRNTRISAINATEIGVRQFPSAYILRGGVGANNVTIRVQSARGRGYNYSIRIYGR</sequence>
<dbReference type="Proteomes" id="UP001153954">
    <property type="component" value="Unassembled WGS sequence"/>
</dbReference>
<feature type="signal peptide" evidence="1">
    <location>
        <begin position="1"/>
        <end position="18"/>
    </location>
</feature>
<dbReference type="AlphaFoldDB" id="A0AAU9UIC9"/>
<reference evidence="2" key="1">
    <citation type="submission" date="2022-03" db="EMBL/GenBank/DDBJ databases">
        <authorList>
            <person name="Tunstrom K."/>
        </authorList>
    </citation>
    <scope>NUCLEOTIDE SEQUENCE</scope>
</reference>
<proteinExistence type="predicted"/>
<dbReference type="PANTHER" id="PTHR37685:SF1">
    <property type="entry name" value="GEO11136P1-RELATED"/>
    <property type="match status" value="1"/>
</dbReference>
<organism evidence="2 3">
    <name type="scientific">Euphydryas editha</name>
    <name type="common">Edith's checkerspot</name>
    <dbReference type="NCBI Taxonomy" id="104508"/>
    <lineage>
        <taxon>Eukaryota</taxon>
        <taxon>Metazoa</taxon>
        <taxon>Ecdysozoa</taxon>
        <taxon>Arthropoda</taxon>
        <taxon>Hexapoda</taxon>
        <taxon>Insecta</taxon>
        <taxon>Pterygota</taxon>
        <taxon>Neoptera</taxon>
        <taxon>Endopterygota</taxon>
        <taxon>Lepidoptera</taxon>
        <taxon>Glossata</taxon>
        <taxon>Ditrysia</taxon>
        <taxon>Papilionoidea</taxon>
        <taxon>Nymphalidae</taxon>
        <taxon>Nymphalinae</taxon>
        <taxon>Euphydryas</taxon>
    </lineage>
</organism>
<keyword evidence="3" id="KW-1185">Reference proteome</keyword>
<name>A0AAU9UIC9_EUPED</name>
<protein>
    <recommendedName>
        <fullName evidence="4">Salivary secreted peptide</fullName>
    </recommendedName>
</protein>
<keyword evidence="1" id="KW-0732">Signal</keyword>
<dbReference type="Pfam" id="PF15868">
    <property type="entry name" value="MBF2"/>
    <property type="match status" value="1"/>
</dbReference>
<feature type="chain" id="PRO_5043897258" description="Salivary secreted peptide" evidence="1">
    <location>
        <begin position="19"/>
        <end position="118"/>
    </location>
</feature>
<accession>A0AAU9UIC9</accession>
<dbReference type="InterPro" id="IPR031734">
    <property type="entry name" value="MBF2"/>
</dbReference>
<gene>
    <name evidence="2" type="ORF">EEDITHA_LOCUS12841</name>
</gene>
<evidence type="ECO:0000313" key="2">
    <source>
        <dbReference type="EMBL" id="CAH2097641.1"/>
    </source>
</evidence>
<evidence type="ECO:0000313" key="3">
    <source>
        <dbReference type="Proteomes" id="UP001153954"/>
    </source>
</evidence>
<comment type="caution">
    <text evidence="2">The sequence shown here is derived from an EMBL/GenBank/DDBJ whole genome shotgun (WGS) entry which is preliminary data.</text>
</comment>
<evidence type="ECO:0008006" key="4">
    <source>
        <dbReference type="Google" id="ProtNLM"/>
    </source>
</evidence>
<dbReference type="PANTHER" id="PTHR37685">
    <property type="entry name" value="GEO11136P1-RELATED"/>
    <property type="match status" value="1"/>
</dbReference>
<dbReference type="EMBL" id="CAKOGL010000018">
    <property type="protein sequence ID" value="CAH2097641.1"/>
    <property type="molecule type" value="Genomic_DNA"/>
</dbReference>
<evidence type="ECO:0000256" key="1">
    <source>
        <dbReference type="SAM" id="SignalP"/>
    </source>
</evidence>